<comment type="caution">
    <text evidence="1">The sequence shown here is derived from an EMBL/GenBank/DDBJ whole genome shotgun (WGS) entry which is preliminary data.</text>
</comment>
<evidence type="ECO:0000313" key="1">
    <source>
        <dbReference type="EMBL" id="MCK8785770.1"/>
    </source>
</evidence>
<dbReference type="AlphaFoldDB" id="A0A9X1Y9W5"/>
<reference evidence="1" key="1">
    <citation type="submission" date="2022-04" db="EMBL/GenBank/DDBJ databases">
        <title>Roseomonas acroporae sp. nov., isolated from coral Acropora digitifera.</title>
        <authorList>
            <person name="Sun H."/>
        </authorList>
    </citation>
    <scope>NUCLEOTIDE SEQUENCE</scope>
    <source>
        <strain evidence="1">NAR14</strain>
    </source>
</reference>
<dbReference type="EMBL" id="JALPRX010000068">
    <property type="protein sequence ID" value="MCK8785770.1"/>
    <property type="molecule type" value="Genomic_DNA"/>
</dbReference>
<dbReference type="RefSeq" id="WP_248667890.1">
    <property type="nucleotide sequence ID" value="NZ_JALPRX010000068.1"/>
</dbReference>
<keyword evidence="2" id="KW-1185">Reference proteome</keyword>
<organism evidence="1 2">
    <name type="scientific">Roseomonas acroporae</name>
    <dbReference type="NCBI Taxonomy" id="2937791"/>
    <lineage>
        <taxon>Bacteria</taxon>
        <taxon>Pseudomonadati</taxon>
        <taxon>Pseudomonadota</taxon>
        <taxon>Alphaproteobacteria</taxon>
        <taxon>Acetobacterales</taxon>
        <taxon>Roseomonadaceae</taxon>
        <taxon>Roseomonas</taxon>
    </lineage>
</organism>
<name>A0A9X1Y9W5_9PROT</name>
<accession>A0A9X1Y9W5</accession>
<proteinExistence type="predicted"/>
<dbReference type="Proteomes" id="UP001139516">
    <property type="component" value="Unassembled WGS sequence"/>
</dbReference>
<gene>
    <name evidence="1" type="ORF">M0638_15430</name>
</gene>
<protein>
    <submittedName>
        <fullName evidence="1">Uncharacterized protein</fullName>
    </submittedName>
</protein>
<sequence>MSKGKRQESLLASKEPDVIFKQPNQPCWFLPFSRFAAACKEEEKTFCFSAEGLQLDCQTTTEASGRQELL</sequence>
<evidence type="ECO:0000313" key="2">
    <source>
        <dbReference type="Proteomes" id="UP001139516"/>
    </source>
</evidence>